<evidence type="ECO:0008006" key="7">
    <source>
        <dbReference type="Google" id="ProtNLM"/>
    </source>
</evidence>
<name>A0A2B7X6G6_9EURO</name>
<dbReference type="Pfam" id="PF24681">
    <property type="entry name" value="Kelch_KLHDC2_KLHL20_DRC7"/>
    <property type="match status" value="1"/>
</dbReference>
<feature type="region of interest" description="Disordered" evidence="3">
    <location>
        <begin position="504"/>
        <end position="534"/>
    </location>
</feature>
<dbReference type="InterPro" id="IPR015915">
    <property type="entry name" value="Kelch-typ_b-propeller"/>
</dbReference>
<dbReference type="STRING" id="1447875.A0A2B7X6G6"/>
<evidence type="ECO:0000256" key="3">
    <source>
        <dbReference type="SAM" id="MobiDB-lite"/>
    </source>
</evidence>
<reference evidence="5 6" key="1">
    <citation type="submission" date="2017-10" db="EMBL/GenBank/DDBJ databases">
        <title>Comparative genomics in systemic dimorphic fungi from Ajellomycetaceae.</title>
        <authorList>
            <person name="Munoz J.F."/>
            <person name="Mcewen J.G."/>
            <person name="Clay O.K."/>
            <person name="Cuomo C.A."/>
        </authorList>
    </citation>
    <scope>NUCLEOTIDE SEQUENCE [LARGE SCALE GENOMIC DNA]</scope>
    <source>
        <strain evidence="5 6">UAMH5409</strain>
    </source>
</reference>
<dbReference type="PANTHER" id="PTHR47435">
    <property type="entry name" value="KELCH REPEAT PROTEIN (AFU_ORTHOLOGUE AFUA_5G12780)"/>
    <property type="match status" value="1"/>
</dbReference>
<dbReference type="Gene3D" id="1.20.5.510">
    <property type="entry name" value="Single helix bin"/>
    <property type="match status" value="1"/>
</dbReference>
<feature type="compositionally biased region" description="Polar residues" evidence="3">
    <location>
        <begin position="454"/>
        <end position="465"/>
    </location>
</feature>
<sequence length="571" mass="61774">MYTKEGGTDQARYALNETLAFDLSDSWNLDSVEPVRSPHTGIYDPVRRPGLWHDPIHNLIYSFGGWGYNWNTSSAAYAFTPTKDGNARWLPRFEAGDGTSFSQFTIPGLSLSAQTDKAFYSLGGMLSLTVFGMAHLKNKPTVEGMAKFDFESENWSNISSTGSSDNGRYGAEGLAIAGEAEYIPIFGEEGVLIFIGGDSPTSRDWKPQTALVPMSTISIFDIRTQKWHKQEATGDVPISRGAFCSVSAGEKDSGTYEIYILGGIRNEDLAEDDYLNLGQIHVLTLPTFKWTTIPSSNAPPRESHNCQIIGGRQMLVTGGSIVTRRRLDAVQKDPWANGLGLFDLTDLKWKNRYDSEGAPYQRSQFVKGYYFSKGTEPETWSSSAVKALFKAPSNSSAPVKNEESSNSTNVGAIVGGVVGGVVAVVIIIAILFFFLRRNKKYQNIPRLPEAPDSQAPSTMGGNSRYESAAGVHHQGAATGGSFTSIASGHMTGISSSVTANMARTPATVPGSTVSNTALSGTTDNRESPTHELEQPNSVPVFEMCAAEPIPSRNLKPVELNGQGCQRAELRA</sequence>
<protein>
    <recommendedName>
        <fullName evidence="7">Kelch repeat protein</fullName>
    </recommendedName>
</protein>
<feature type="compositionally biased region" description="Polar residues" evidence="3">
    <location>
        <begin position="509"/>
        <end position="522"/>
    </location>
</feature>
<organism evidence="5 6">
    <name type="scientific">Helicocarpus griseus UAMH5409</name>
    <dbReference type="NCBI Taxonomy" id="1447875"/>
    <lineage>
        <taxon>Eukaryota</taxon>
        <taxon>Fungi</taxon>
        <taxon>Dikarya</taxon>
        <taxon>Ascomycota</taxon>
        <taxon>Pezizomycotina</taxon>
        <taxon>Eurotiomycetes</taxon>
        <taxon>Eurotiomycetidae</taxon>
        <taxon>Onygenales</taxon>
        <taxon>Ajellomycetaceae</taxon>
        <taxon>Helicocarpus</taxon>
    </lineage>
</organism>
<dbReference type="OrthoDB" id="540004at2759"/>
<keyword evidence="4" id="KW-0812">Transmembrane</keyword>
<keyword evidence="4" id="KW-0472">Membrane</keyword>
<keyword evidence="1" id="KW-0677">Repeat</keyword>
<keyword evidence="6" id="KW-1185">Reference proteome</keyword>
<evidence type="ECO:0000256" key="2">
    <source>
        <dbReference type="ARBA" id="ARBA00023004"/>
    </source>
</evidence>
<dbReference type="InterPro" id="IPR011043">
    <property type="entry name" value="Gal_Oxase/kelch_b-propeller"/>
</dbReference>
<proteinExistence type="predicted"/>
<dbReference type="Gene3D" id="2.120.10.80">
    <property type="entry name" value="Kelch-type beta propeller"/>
    <property type="match status" value="1"/>
</dbReference>
<keyword evidence="2" id="KW-0408">Iron</keyword>
<accession>A0A2B7X6G6</accession>
<feature type="compositionally biased region" description="Basic and acidic residues" evidence="3">
    <location>
        <begin position="523"/>
        <end position="533"/>
    </location>
</feature>
<evidence type="ECO:0000256" key="4">
    <source>
        <dbReference type="SAM" id="Phobius"/>
    </source>
</evidence>
<keyword evidence="4" id="KW-1133">Transmembrane helix</keyword>
<evidence type="ECO:0000256" key="1">
    <source>
        <dbReference type="ARBA" id="ARBA00022737"/>
    </source>
</evidence>
<dbReference type="AlphaFoldDB" id="A0A2B7X6G6"/>
<dbReference type="GO" id="GO:0019760">
    <property type="term" value="P:glucosinolate metabolic process"/>
    <property type="evidence" value="ECO:0007669"/>
    <property type="project" value="UniProtKB-ARBA"/>
</dbReference>
<dbReference type="EMBL" id="PDNB01000135">
    <property type="protein sequence ID" value="PGH04545.1"/>
    <property type="molecule type" value="Genomic_DNA"/>
</dbReference>
<comment type="caution">
    <text evidence="5">The sequence shown here is derived from an EMBL/GenBank/DDBJ whole genome shotgun (WGS) entry which is preliminary data.</text>
</comment>
<dbReference type="PANTHER" id="PTHR47435:SF4">
    <property type="entry name" value="KELCH REPEAT PROTEIN (AFU_ORTHOLOGUE AFUA_5G12780)"/>
    <property type="match status" value="1"/>
</dbReference>
<evidence type="ECO:0000313" key="6">
    <source>
        <dbReference type="Proteomes" id="UP000223968"/>
    </source>
</evidence>
<gene>
    <name evidence="5" type="ORF">AJ79_07071</name>
</gene>
<evidence type="ECO:0000313" key="5">
    <source>
        <dbReference type="EMBL" id="PGH04545.1"/>
    </source>
</evidence>
<dbReference type="Proteomes" id="UP000223968">
    <property type="component" value="Unassembled WGS sequence"/>
</dbReference>
<feature type="region of interest" description="Disordered" evidence="3">
    <location>
        <begin position="445"/>
        <end position="472"/>
    </location>
</feature>
<feature type="transmembrane region" description="Helical" evidence="4">
    <location>
        <begin position="410"/>
        <end position="435"/>
    </location>
</feature>
<dbReference type="SUPFAM" id="SSF50965">
    <property type="entry name" value="Galactose oxidase, central domain"/>
    <property type="match status" value="1"/>
</dbReference>